<evidence type="ECO:0000313" key="2">
    <source>
        <dbReference type="EMBL" id="TKC61227.1"/>
    </source>
</evidence>
<accession>A0A4U1GBE3</accession>
<accession>A0A4R0MKG7</accession>
<evidence type="ECO:0000313" key="4">
    <source>
        <dbReference type="Proteomes" id="UP000309594"/>
    </source>
</evidence>
<dbReference type="EMBL" id="SWDX01000004">
    <property type="protein sequence ID" value="TKC61227.1"/>
    <property type="molecule type" value="Genomic_DNA"/>
</dbReference>
<dbReference type="Proteomes" id="UP000291117">
    <property type="component" value="Unassembled WGS sequence"/>
</dbReference>
<name>A0A4R0MKG7_9SPHI</name>
<organism evidence="1 3">
    <name type="scientific">Pedobacter hiemivivus</name>
    <dbReference type="NCBI Taxonomy" id="2530454"/>
    <lineage>
        <taxon>Bacteria</taxon>
        <taxon>Pseudomonadati</taxon>
        <taxon>Bacteroidota</taxon>
        <taxon>Sphingobacteriia</taxon>
        <taxon>Sphingobacteriales</taxon>
        <taxon>Sphingobacteriaceae</taxon>
        <taxon>Pedobacter</taxon>
    </lineage>
</organism>
<reference evidence="1 3" key="1">
    <citation type="submission" date="2019-02" db="EMBL/GenBank/DDBJ databases">
        <title>Pedobacter sp. RP-3-8 sp. nov., isolated from Arctic soil.</title>
        <authorList>
            <person name="Dahal R.H."/>
        </authorList>
    </citation>
    <scope>NUCLEOTIDE SEQUENCE [LARGE SCALE GENOMIC DNA]</scope>
    <source>
        <strain evidence="1 3">RP-3-8</strain>
    </source>
</reference>
<sequence>MKSTILILAAFSLIMVSCNNENKEKHDANQAKITAKDTGTEPKINSNDCYAHFKNRDTATLKINIEGNNLIGDLDYKLFEKDSNKGKIAGQIKGDTIIAEYTFISEGVKSVREVAFLKKADGNLYEGFGEVMEKNGKMVFKNHSALKFDDSMVFTKTDCK</sequence>
<evidence type="ECO:0000313" key="3">
    <source>
        <dbReference type="Proteomes" id="UP000291117"/>
    </source>
</evidence>
<dbReference type="PROSITE" id="PS51257">
    <property type="entry name" value="PROKAR_LIPOPROTEIN"/>
    <property type="match status" value="1"/>
</dbReference>
<keyword evidence="3" id="KW-1185">Reference proteome</keyword>
<dbReference type="AlphaFoldDB" id="A0A4R0MKG7"/>
<protein>
    <submittedName>
        <fullName evidence="1">Uncharacterized protein</fullName>
    </submittedName>
</protein>
<comment type="caution">
    <text evidence="1">The sequence shown here is derived from an EMBL/GenBank/DDBJ whole genome shotgun (WGS) entry which is preliminary data.</text>
</comment>
<dbReference type="RefSeq" id="WP_131611762.1">
    <property type="nucleotide sequence ID" value="NZ_SJSM01000024.1"/>
</dbReference>
<reference evidence="2 4" key="2">
    <citation type="submission" date="2019-04" db="EMBL/GenBank/DDBJ databases">
        <title>Pedobacter sp. RP-1-16 sp. nov., isolated from Arctic soil.</title>
        <authorList>
            <person name="Dahal R.H."/>
            <person name="Kim D.-U."/>
        </authorList>
    </citation>
    <scope>NUCLEOTIDE SEQUENCE [LARGE SCALE GENOMIC DNA]</scope>
    <source>
        <strain evidence="2 4">RP-1-16</strain>
    </source>
</reference>
<dbReference type="EMBL" id="SJSM01000024">
    <property type="protein sequence ID" value="TCC87119.1"/>
    <property type="molecule type" value="Genomic_DNA"/>
</dbReference>
<gene>
    <name evidence="1" type="ORF">EZ444_22985</name>
    <name evidence="2" type="ORF">FBD94_11815</name>
</gene>
<proteinExistence type="predicted"/>
<evidence type="ECO:0000313" key="1">
    <source>
        <dbReference type="EMBL" id="TCC87119.1"/>
    </source>
</evidence>
<dbReference type="OrthoDB" id="794403at2"/>
<dbReference type="Proteomes" id="UP000309594">
    <property type="component" value="Unassembled WGS sequence"/>
</dbReference>